<dbReference type="PANTHER" id="PTHR45953">
    <property type="entry name" value="IDURONATE 2-SULFATASE"/>
    <property type="match status" value="1"/>
</dbReference>
<evidence type="ECO:0000256" key="5">
    <source>
        <dbReference type="ARBA" id="ARBA00022801"/>
    </source>
</evidence>
<evidence type="ECO:0000256" key="1">
    <source>
        <dbReference type="ARBA" id="ARBA00001913"/>
    </source>
</evidence>
<feature type="domain" description="Sulfatase N-terminal" evidence="8">
    <location>
        <begin position="42"/>
        <end position="403"/>
    </location>
</feature>
<evidence type="ECO:0000313" key="9">
    <source>
        <dbReference type="EMBL" id="TWT76192.1"/>
    </source>
</evidence>
<dbReference type="SUPFAM" id="SSF53649">
    <property type="entry name" value="Alkaline phosphatase-like"/>
    <property type="match status" value="1"/>
</dbReference>
<dbReference type="InterPro" id="IPR017850">
    <property type="entry name" value="Alkaline_phosphatase_core_sf"/>
</dbReference>
<keyword evidence="10" id="KW-1185">Reference proteome</keyword>
<dbReference type="GO" id="GO:0004423">
    <property type="term" value="F:iduronate-2-sulfatase activity"/>
    <property type="evidence" value="ECO:0007669"/>
    <property type="project" value="InterPro"/>
</dbReference>
<proteinExistence type="inferred from homology"/>
<gene>
    <name evidence="9" type="ORF">CA13_66830</name>
</gene>
<dbReference type="Gene3D" id="3.40.720.10">
    <property type="entry name" value="Alkaline Phosphatase, subunit A"/>
    <property type="match status" value="1"/>
</dbReference>
<organism evidence="9 10">
    <name type="scientific">Novipirellula herctigrandis</name>
    <dbReference type="NCBI Taxonomy" id="2527986"/>
    <lineage>
        <taxon>Bacteria</taxon>
        <taxon>Pseudomonadati</taxon>
        <taxon>Planctomycetota</taxon>
        <taxon>Planctomycetia</taxon>
        <taxon>Pirellulales</taxon>
        <taxon>Pirellulaceae</taxon>
        <taxon>Novipirellula</taxon>
    </lineage>
</organism>
<keyword evidence="5 9" id="KW-0378">Hydrolase</keyword>
<dbReference type="PANTHER" id="PTHR45953:SF1">
    <property type="entry name" value="IDURONATE 2-SULFATASE"/>
    <property type="match status" value="1"/>
</dbReference>
<dbReference type="Proteomes" id="UP000315010">
    <property type="component" value="Unassembled WGS sequence"/>
</dbReference>
<dbReference type="GO" id="GO:0005737">
    <property type="term" value="C:cytoplasm"/>
    <property type="evidence" value="ECO:0007669"/>
    <property type="project" value="TreeGrafter"/>
</dbReference>
<keyword evidence="3" id="KW-0479">Metal-binding</keyword>
<evidence type="ECO:0000256" key="6">
    <source>
        <dbReference type="ARBA" id="ARBA00022837"/>
    </source>
</evidence>
<dbReference type="EC" id="3.1.6.1" evidence="9"/>
<sequence precursor="true">MKKSNLSLVGTLLLFGLMVVDPLLADEPTDGDLNSISPVKSVLLIVSDDLRASTLGCYGDQVTRTPNLDRMAASGMVFDRAYCQGTWCAPSRKSFMRSRYVDAGCPTLGETLKAADIPSTRVGKIFHMRVPGDIFDGTNGEDVAECWTERFNSQGDEAHTVGDYACLNQNIFTTAMEGRQGARTAHRMFVTVQVDGDATDQPDYKSASKAIELLHRYQDQSFFLAVGLVRPHYPMVAPKTMFEHYPAESMELPNTWNQDLSKSGIPPAGQPGGRSAQNGIDRYPINQKRMWSGYRASVEFMDAQVGRMLDALEELGLSETTAVVFTSDHGYHLGDHTFWQKSNLHENVAKVPLIIRPGVRSGTSHANASTQIFDTQMLAKQGQRSESLVELVDLYPTVCDLMSVPTPSACQGKSLIPILSDPSRTLRAEAITILGQRKTRHFLLRTHRWALMSYQNGSTELYDMQKDPEQLTNLANDPEYAVTQTDLQRRLASVIAQRGLSLSTQ</sequence>
<dbReference type="RefSeq" id="WP_146404001.1">
    <property type="nucleotide sequence ID" value="NZ_SJPJ01000002.1"/>
</dbReference>
<comment type="cofactor">
    <cofactor evidence="1">
        <name>Ca(2+)</name>
        <dbReference type="ChEBI" id="CHEBI:29108"/>
    </cofactor>
</comment>
<comment type="caution">
    <text evidence="9">The sequence shown here is derived from an EMBL/GenBank/DDBJ whole genome shotgun (WGS) entry which is preliminary data.</text>
</comment>
<reference evidence="9 10" key="1">
    <citation type="submission" date="2019-02" db="EMBL/GenBank/DDBJ databases">
        <title>Deep-cultivation of Planctomycetes and their phenomic and genomic characterization uncovers novel biology.</title>
        <authorList>
            <person name="Wiegand S."/>
            <person name="Jogler M."/>
            <person name="Boedeker C."/>
            <person name="Pinto D."/>
            <person name="Vollmers J."/>
            <person name="Rivas-Marin E."/>
            <person name="Kohn T."/>
            <person name="Peeters S.H."/>
            <person name="Heuer A."/>
            <person name="Rast P."/>
            <person name="Oberbeckmann S."/>
            <person name="Bunk B."/>
            <person name="Jeske O."/>
            <person name="Meyerdierks A."/>
            <person name="Storesund J.E."/>
            <person name="Kallscheuer N."/>
            <person name="Luecker S."/>
            <person name="Lage O.M."/>
            <person name="Pohl T."/>
            <person name="Merkel B.J."/>
            <person name="Hornburger P."/>
            <person name="Mueller R.-W."/>
            <person name="Bruemmer F."/>
            <person name="Labrenz M."/>
            <person name="Spormann A.M."/>
            <person name="Op Den Camp H."/>
            <person name="Overmann J."/>
            <person name="Amann R."/>
            <person name="Jetten M.S.M."/>
            <person name="Mascher T."/>
            <person name="Medema M.H."/>
            <person name="Devos D.P."/>
            <person name="Kaster A.-K."/>
            <person name="Ovreas L."/>
            <person name="Rohde M."/>
            <person name="Galperin M.Y."/>
            <person name="Jogler C."/>
        </authorList>
    </citation>
    <scope>NUCLEOTIDE SEQUENCE [LARGE SCALE GENOMIC DNA]</scope>
    <source>
        <strain evidence="9 10">CA13</strain>
    </source>
</reference>
<dbReference type="GO" id="GO:0004065">
    <property type="term" value="F:arylsulfatase activity"/>
    <property type="evidence" value="ECO:0007669"/>
    <property type="project" value="UniProtKB-EC"/>
</dbReference>
<accession>A0A5C5YMP0</accession>
<dbReference type="OrthoDB" id="9782218at2"/>
<dbReference type="CDD" id="cd16030">
    <property type="entry name" value="iduronate-2-sulfatase"/>
    <property type="match status" value="1"/>
</dbReference>
<dbReference type="Pfam" id="PF00884">
    <property type="entry name" value="Sulfatase"/>
    <property type="match status" value="1"/>
</dbReference>
<dbReference type="InterPro" id="IPR035874">
    <property type="entry name" value="IDS"/>
</dbReference>
<evidence type="ECO:0000256" key="4">
    <source>
        <dbReference type="ARBA" id="ARBA00022729"/>
    </source>
</evidence>
<feature type="signal peptide" evidence="7">
    <location>
        <begin position="1"/>
        <end position="25"/>
    </location>
</feature>
<evidence type="ECO:0000256" key="7">
    <source>
        <dbReference type="SAM" id="SignalP"/>
    </source>
</evidence>
<evidence type="ECO:0000259" key="8">
    <source>
        <dbReference type="Pfam" id="PF00884"/>
    </source>
</evidence>
<dbReference type="AlphaFoldDB" id="A0A5C5YMP0"/>
<dbReference type="InterPro" id="IPR000917">
    <property type="entry name" value="Sulfatase_N"/>
</dbReference>
<keyword evidence="4 7" id="KW-0732">Signal</keyword>
<comment type="similarity">
    <text evidence="2">Belongs to the sulfatase family.</text>
</comment>
<name>A0A5C5YMP0_9BACT</name>
<evidence type="ECO:0000313" key="10">
    <source>
        <dbReference type="Proteomes" id="UP000315010"/>
    </source>
</evidence>
<protein>
    <submittedName>
        <fullName evidence="9">Arylsulfatase</fullName>
        <ecNumber evidence="9">3.1.6.1</ecNumber>
    </submittedName>
</protein>
<evidence type="ECO:0000256" key="3">
    <source>
        <dbReference type="ARBA" id="ARBA00022723"/>
    </source>
</evidence>
<keyword evidence="6" id="KW-0106">Calcium</keyword>
<dbReference type="GO" id="GO:0046872">
    <property type="term" value="F:metal ion binding"/>
    <property type="evidence" value="ECO:0007669"/>
    <property type="project" value="UniProtKB-KW"/>
</dbReference>
<feature type="chain" id="PRO_5022905084" evidence="7">
    <location>
        <begin position="26"/>
        <end position="505"/>
    </location>
</feature>
<dbReference type="EMBL" id="SJPJ01000002">
    <property type="protein sequence ID" value="TWT76192.1"/>
    <property type="molecule type" value="Genomic_DNA"/>
</dbReference>
<evidence type="ECO:0000256" key="2">
    <source>
        <dbReference type="ARBA" id="ARBA00008779"/>
    </source>
</evidence>